<dbReference type="PANTHER" id="PTHR11474:SF76">
    <property type="entry name" value="SHKT DOMAIN-CONTAINING PROTEIN"/>
    <property type="match status" value="1"/>
</dbReference>
<dbReference type="OrthoDB" id="2874181at2"/>
<evidence type="ECO:0000256" key="2">
    <source>
        <dbReference type="ARBA" id="ARBA00023008"/>
    </source>
</evidence>
<name>A0A4Z0LCG8_9FLAO</name>
<protein>
    <submittedName>
        <fullName evidence="5">Tyrosinase family protein</fullName>
    </submittedName>
</protein>
<keyword evidence="2" id="KW-0186">Copper</keyword>
<sequence>MTTPKQIRVRRSLHDVQKDYGNGNTKELENLMRAWKGIKELPADDPNSFFMIGGFHGEPFRGAGWGNGSYWGGYCNHGNVLFPTWHRAYLMRLEEALQSIAGCEDVMLPFWDETNEESLAKGIPWALTNEKFTLDGVEIDNPLRSFIFPKNIVDNVNQDPVDYSKPKGYETVRYPLSGLMGPNDIKKTTVHNARFPDYTKNVEILNNNVINWLNSYIIVKRKKIPTNVHQKYIDSLNAPNFTVFSNTTSSAEWNDNLEDGKSPVVPLESPHNSIHLAVGGCDIPTYDRSPIRGANGDMGENDTAGLDPIFYFHHCNVDRVFWLWQKKYGKTDQLEIIAEYPGTNTVDSQGPTPGVAPNSWLTLESPLTPFKLKERDMERMYTSLDCINIETQLGYTYGAGSLDEYAVPNLSAKNQEENTDAKVLKVSKINRGGINGSFMINAFAMIDGKKELIGTEAVLSRWSVQTCSNCQTHIEVKAFFELPETGDKLMKGVQSQTDPEIIVEVSDHEDLLMTNESVKMLKGTTQTAPTFRVEIV</sequence>
<dbReference type="AlphaFoldDB" id="A0A4Z0LCG8"/>
<organism evidence="5 6">
    <name type="scientific">Flavobacterium humi</name>
    <dbReference type="NCBI Taxonomy" id="2562683"/>
    <lineage>
        <taxon>Bacteria</taxon>
        <taxon>Pseudomonadati</taxon>
        <taxon>Bacteroidota</taxon>
        <taxon>Flavobacteriia</taxon>
        <taxon>Flavobacteriales</taxon>
        <taxon>Flavobacteriaceae</taxon>
        <taxon>Flavobacterium</taxon>
    </lineage>
</organism>
<feature type="domain" description="Tyrosinase copper-binding" evidence="4">
    <location>
        <begin position="307"/>
        <end position="318"/>
    </location>
</feature>
<dbReference type="PRINTS" id="PR00092">
    <property type="entry name" value="TYROSINASE"/>
</dbReference>
<keyword evidence="1" id="KW-0479">Metal-binding</keyword>
<dbReference type="PANTHER" id="PTHR11474">
    <property type="entry name" value="TYROSINASE FAMILY MEMBER"/>
    <property type="match status" value="1"/>
</dbReference>
<dbReference type="EMBL" id="SRLH01000001">
    <property type="protein sequence ID" value="TGD59568.1"/>
    <property type="molecule type" value="Genomic_DNA"/>
</dbReference>
<evidence type="ECO:0000259" key="3">
    <source>
        <dbReference type="PROSITE" id="PS00497"/>
    </source>
</evidence>
<dbReference type="SUPFAM" id="SSF48056">
    <property type="entry name" value="Di-copper centre-containing domain"/>
    <property type="match status" value="1"/>
</dbReference>
<dbReference type="PROSITE" id="PS00497">
    <property type="entry name" value="TYROSINASE_1"/>
    <property type="match status" value="1"/>
</dbReference>
<dbReference type="GO" id="GO:0016491">
    <property type="term" value="F:oxidoreductase activity"/>
    <property type="evidence" value="ECO:0007669"/>
    <property type="project" value="InterPro"/>
</dbReference>
<evidence type="ECO:0000313" key="5">
    <source>
        <dbReference type="EMBL" id="TGD59568.1"/>
    </source>
</evidence>
<keyword evidence="6" id="KW-1185">Reference proteome</keyword>
<dbReference type="GO" id="GO:0046872">
    <property type="term" value="F:metal ion binding"/>
    <property type="evidence" value="ECO:0007669"/>
    <property type="project" value="UniProtKB-KW"/>
</dbReference>
<gene>
    <name evidence="5" type="ORF">E4635_01140</name>
</gene>
<feature type="domain" description="Tyrosinase copper-binding" evidence="3">
    <location>
        <begin position="77"/>
        <end position="94"/>
    </location>
</feature>
<accession>A0A4Z0LCG8</accession>
<evidence type="ECO:0000313" key="6">
    <source>
        <dbReference type="Proteomes" id="UP000297407"/>
    </source>
</evidence>
<dbReference type="Proteomes" id="UP000297407">
    <property type="component" value="Unassembled WGS sequence"/>
</dbReference>
<dbReference type="Pfam" id="PF00264">
    <property type="entry name" value="Tyrosinase"/>
    <property type="match status" value="1"/>
</dbReference>
<dbReference type="InterPro" id="IPR008922">
    <property type="entry name" value="Di-copper_centre_dom_sf"/>
</dbReference>
<dbReference type="PROSITE" id="PS00498">
    <property type="entry name" value="TYROSINASE_2"/>
    <property type="match status" value="1"/>
</dbReference>
<dbReference type="Gene3D" id="1.10.1280.10">
    <property type="entry name" value="Di-copper center containing domain from catechol oxidase"/>
    <property type="match status" value="1"/>
</dbReference>
<comment type="caution">
    <text evidence="5">The sequence shown here is derived from an EMBL/GenBank/DDBJ whole genome shotgun (WGS) entry which is preliminary data.</text>
</comment>
<reference evidence="5 6" key="1">
    <citation type="submission" date="2019-04" db="EMBL/GenBank/DDBJ databases">
        <title>Flavobacterium sp. strain DS2-A Genome sequencing and assembly.</title>
        <authorList>
            <person name="Kim I."/>
        </authorList>
    </citation>
    <scope>NUCLEOTIDE SEQUENCE [LARGE SCALE GENOMIC DNA]</scope>
    <source>
        <strain evidence="5 6">DS2-A</strain>
    </source>
</reference>
<evidence type="ECO:0000256" key="1">
    <source>
        <dbReference type="ARBA" id="ARBA00022723"/>
    </source>
</evidence>
<dbReference type="InterPro" id="IPR050316">
    <property type="entry name" value="Tyrosinase/Hemocyanin"/>
</dbReference>
<proteinExistence type="predicted"/>
<dbReference type="InterPro" id="IPR002227">
    <property type="entry name" value="Tyrosinase_Cu-bd"/>
</dbReference>
<dbReference type="RefSeq" id="WP_135524775.1">
    <property type="nucleotide sequence ID" value="NZ_SRLH01000001.1"/>
</dbReference>
<evidence type="ECO:0000259" key="4">
    <source>
        <dbReference type="PROSITE" id="PS00498"/>
    </source>
</evidence>